<dbReference type="EMBL" id="JARIHO010000097">
    <property type="protein sequence ID" value="KAJ7305454.1"/>
    <property type="molecule type" value="Genomic_DNA"/>
</dbReference>
<gene>
    <name evidence="1" type="ORF">DFH08DRAFT_659765</name>
</gene>
<dbReference type="AlphaFoldDB" id="A0AAD6Z3R2"/>
<reference evidence="1" key="1">
    <citation type="submission" date="2023-03" db="EMBL/GenBank/DDBJ databases">
        <title>Massive genome expansion in bonnet fungi (Mycena s.s.) driven by repeated elements and novel gene families across ecological guilds.</title>
        <authorList>
            <consortium name="Lawrence Berkeley National Laboratory"/>
            <person name="Harder C.B."/>
            <person name="Miyauchi S."/>
            <person name="Viragh M."/>
            <person name="Kuo A."/>
            <person name="Thoen E."/>
            <person name="Andreopoulos B."/>
            <person name="Lu D."/>
            <person name="Skrede I."/>
            <person name="Drula E."/>
            <person name="Henrissat B."/>
            <person name="Morin E."/>
            <person name="Kohler A."/>
            <person name="Barry K."/>
            <person name="LaButti K."/>
            <person name="Morin E."/>
            <person name="Salamov A."/>
            <person name="Lipzen A."/>
            <person name="Mereny Z."/>
            <person name="Hegedus B."/>
            <person name="Baldrian P."/>
            <person name="Stursova M."/>
            <person name="Weitz H."/>
            <person name="Taylor A."/>
            <person name="Grigoriev I.V."/>
            <person name="Nagy L.G."/>
            <person name="Martin F."/>
            <person name="Kauserud H."/>
        </authorList>
    </citation>
    <scope>NUCLEOTIDE SEQUENCE</scope>
    <source>
        <strain evidence="1">CBHHK002</strain>
    </source>
</reference>
<comment type="caution">
    <text evidence="1">The sequence shown here is derived from an EMBL/GenBank/DDBJ whole genome shotgun (WGS) entry which is preliminary data.</text>
</comment>
<evidence type="ECO:0000313" key="2">
    <source>
        <dbReference type="Proteomes" id="UP001218218"/>
    </source>
</evidence>
<protein>
    <submittedName>
        <fullName evidence="1">Uncharacterized protein</fullName>
    </submittedName>
</protein>
<dbReference type="Proteomes" id="UP001218218">
    <property type="component" value="Unassembled WGS sequence"/>
</dbReference>
<sequence length="225" mass="25015">MSEQPLAIIDNFRDAYRVLERNVNRTLCTQRGAVTQINFQVNEALNFVASLDLHRASFPTTEFATIQQSISTMLALLEQTRHLSSNPPTGARLIVTTQVSTGGRPRIEIDPAFLSHALTLRRPTHLRVIFGGASARTIRRCALEYGLVEPGQPVYTDTPQPDGSVSRTYTSTSAPVSTITDDELDFMLTEILRIFPNFGRSMISGRLKAAGHRVPRDRIAACYLR</sequence>
<name>A0AAD6Z3R2_9AGAR</name>
<accession>A0AAD6Z3R2</accession>
<feature type="non-terminal residue" evidence="1">
    <location>
        <position position="1"/>
    </location>
</feature>
<evidence type="ECO:0000313" key="1">
    <source>
        <dbReference type="EMBL" id="KAJ7305454.1"/>
    </source>
</evidence>
<keyword evidence="2" id="KW-1185">Reference proteome</keyword>
<proteinExistence type="predicted"/>
<organism evidence="1 2">
    <name type="scientific">Mycena albidolilacea</name>
    <dbReference type="NCBI Taxonomy" id="1033008"/>
    <lineage>
        <taxon>Eukaryota</taxon>
        <taxon>Fungi</taxon>
        <taxon>Dikarya</taxon>
        <taxon>Basidiomycota</taxon>
        <taxon>Agaricomycotina</taxon>
        <taxon>Agaricomycetes</taxon>
        <taxon>Agaricomycetidae</taxon>
        <taxon>Agaricales</taxon>
        <taxon>Marasmiineae</taxon>
        <taxon>Mycenaceae</taxon>
        <taxon>Mycena</taxon>
    </lineage>
</organism>